<dbReference type="InterPro" id="IPR001910">
    <property type="entry name" value="Inosine/uridine_hydrolase_dom"/>
</dbReference>
<dbReference type="Pfam" id="PF01156">
    <property type="entry name" value="IU_nuc_hydro"/>
    <property type="match status" value="1"/>
</dbReference>
<protein>
    <submittedName>
        <fullName evidence="4">Nucleoside hydrolase</fullName>
    </submittedName>
</protein>
<dbReference type="InterPro" id="IPR036452">
    <property type="entry name" value="Ribo_hydro-like"/>
</dbReference>
<organism evidence="4 5">
    <name type="scientific">Bathymodiolus thermophilus thioautotrophic gill symbiont</name>
    <dbReference type="NCBI Taxonomy" id="2360"/>
    <lineage>
        <taxon>Bacteria</taxon>
        <taxon>Pseudomonadati</taxon>
        <taxon>Pseudomonadota</taxon>
        <taxon>Gammaproteobacteria</taxon>
        <taxon>sulfur-oxidizing symbionts</taxon>
    </lineage>
</organism>
<dbReference type="OrthoDB" id="9797882at2"/>
<feature type="domain" description="Inosine/uridine-preferring nucleoside hydrolase" evidence="3">
    <location>
        <begin position="8"/>
        <end position="322"/>
    </location>
</feature>
<dbReference type="RefSeq" id="WP_071564346.1">
    <property type="nucleotide sequence ID" value="NZ_FQNS01000147.1"/>
</dbReference>
<dbReference type="InterPro" id="IPR023186">
    <property type="entry name" value="IUNH"/>
</dbReference>
<evidence type="ECO:0000256" key="1">
    <source>
        <dbReference type="ARBA" id="ARBA00022801"/>
    </source>
</evidence>
<proteinExistence type="predicted"/>
<evidence type="ECO:0000313" key="4">
    <source>
        <dbReference type="EMBL" id="OIR24698.1"/>
    </source>
</evidence>
<dbReference type="GO" id="GO:0006152">
    <property type="term" value="P:purine nucleoside catabolic process"/>
    <property type="evidence" value="ECO:0007669"/>
    <property type="project" value="TreeGrafter"/>
</dbReference>
<dbReference type="EMBL" id="MIQH01000553">
    <property type="protein sequence ID" value="OIR24698.1"/>
    <property type="molecule type" value="Genomic_DNA"/>
</dbReference>
<sequence>MENTRKKVIIDTDMGWDDILSILYLIRNPTIEIVGITVTGCGEANLRWGTIIAKTLMDLGDQTQAKICVGTSTPLKFNHVFPQSFRDNVNDIMGLLGSLNPETSIDVQTQPAWEFIADTLNKTEESITILSLGGFTNLAKMLELCPSTRIDKITEIYAMAGAVYVDGNIALFNDARPEWNQGPIYKTNYAAEWNVFIDPVAAKKVFKTHIPITLIPLDACNYVILNPDYVDKITATDPIAKLTKDIFKKVTGVDKEAIPVPIFDPLAAVIMAGGIKEYQAQSEYLDVNITDTAINNQCGKTYIVDSGSRKITIVQGVSQNEFAINFSNMINGKAL</sequence>
<dbReference type="PANTHER" id="PTHR12304:SF46">
    <property type="entry name" value="INOSINE-ADENOSINE-GUANOSINE-NUCLEOSIDE HYDROLASE"/>
    <property type="match status" value="1"/>
</dbReference>
<gene>
    <name evidence="4" type="ORF">BGC33_11455</name>
</gene>
<accession>A0A1J5TV79</accession>
<evidence type="ECO:0000259" key="3">
    <source>
        <dbReference type="Pfam" id="PF01156"/>
    </source>
</evidence>
<keyword evidence="1 4" id="KW-0378">Hydrolase</keyword>
<dbReference type="Proteomes" id="UP000182798">
    <property type="component" value="Unassembled WGS sequence"/>
</dbReference>
<dbReference type="Gene3D" id="3.90.245.10">
    <property type="entry name" value="Ribonucleoside hydrolase-like"/>
    <property type="match status" value="1"/>
</dbReference>
<evidence type="ECO:0000256" key="2">
    <source>
        <dbReference type="ARBA" id="ARBA00023295"/>
    </source>
</evidence>
<dbReference type="PANTHER" id="PTHR12304">
    <property type="entry name" value="INOSINE-URIDINE PREFERRING NUCLEOSIDE HYDROLASE"/>
    <property type="match status" value="1"/>
</dbReference>
<evidence type="ECO:0000313" key="5">
    <source>
        <dbReference type="Proteomes" id="UP000182798"/>
    </source>
</evidence>
<comment type="caution">
    <text evidence="4">The sequence shown here is derived from an EMBL/GenBank/DDBJ whole genome shotgun (WGS) entry which is preliminary data.</text>
</comment>
<dbReference type="SUPFAM" id="SSF53590">
    <property type="entry name" value="Nucleoside hydrolase"/>
    <property type="match status" value="1"/>
</dbReference>
<dbReference type="GO" id="GO:0008477">
    <property type="term" value="F:purine nucleosidase activity"/>
    <property type="evidence" value="ECO:0007669"/>
    <property type="project" value="TreeGrafter"/>
</dbReference>
<dbReference type="GO" id="GO:0005829">
    <property type="term" value="C:cytosol"/>
    <property type="evidence" value="ECO:0007669"/>
    <property type="project" value="TreeGrafter"/>
</dbReference>
<reference evidence="5" key="1">
    <citation type="submission" date="2016-09" db="EMBL/GenBank/DDBJ databases">
        <title>Genome Sequence of Bathymodiolus thermophilus sulfur-oxidizing gill endosymbiont.</title>
        <authorList>
            <person name="Ponnudurai R."/>
            <person name="Kleiner M."/>
            <person name="Sayavedra L."/>
            <person name="Thuermer A."/>
            <person name="Felbeck H."/>
            <person name="Schlueter R."/>
            <person name="Schweder T."/>
            <person name="Markert S."/>
        </authorList>
    </citation>
    <scope>NUCLEOTIDE SEQUENCE [LARGE SCALE GENOMIC DNA]</scope>
    <source>
        <strain evidence="5">BAT/CrabSpa'14</strain>
    </source>
</reference>
<name>A0A1J5TV79_9GAMM</name>
<keyword evidence="2" id="KW-0326">Glycosidase</keyword>
<dbReference type="AlphaFoldDB" id="A0A1J5TV79"/>